<keyword evidence="3" id="KW-0547">Nucleotide-binding</keyword>
<feature type="domain" description="ABC transporter" evidence="6">
    <location>
        <begin position="10"/>
        <end position="237"/>
    </location>
</feature>
<dbReference type="EMBL" id="PNQX01000003">
    <property type="protein sequence ID" value="PMQ18923.1"/>
    <property type="molecule type" value="Genomic_DNA"/>
</dbReference>
<dbReference type="SUPFAM" id="SSF52540">
    <property type="entry name" value="P-loop containing nucleoside triphosphate hydrolases"/>
    <property type="match status" value="1"/>
</dbReference>
<evidence type="ECO:0000256" key="2">
    <source>
        <dbReference type="ARBA" id="ARBA00022448"/>
    </source>
</evidence>
<dbReference type="SMART" id="SM00382">
    <property type="entry name" value="AAA"/>
    <property type="match status" value="1"/>
</dbReference>
<dbReference type="GO" id="GO:0016887">
    <property type="term" value="F:ATP hydrolysis activity"/>
    <property type="evidence" value="ECO:0007669"/>
    <property type="project" value="InterPro"/>
</dbReference>
<dbReference type="Proteomes" id="UP000235739">
    <property type="component" value="Unassembled WGS sequence"/>
</dbReference>
<dbReference type="RefSeq" id="WP_013350212.1">
    <property type="nucleotide sequence ID" value="NZ_JBQDIL010000012.1"/>
</dbReference>
<evidence type="ECO:0000313" key="8">
    <source>
        <dbReference type="Proteomes" id="UP000235739"/>
    </source>
</evidence>
<gene>
    <name evidence="7" type="ORF">CIK84_16275</name>
</gene>
<proteinExistence type="predicted"/>
<dbReference type="Gene3D" id="3.40.50.300">
    <property type="entry name" value="P-loop containing nucleotide triphosphate hydrolases"/>
    <property type="match status" value="1"/>
</dbReference>
<dbReference type="PANTHER" id="PTHR42711">
    <property type="entry name" value="ABC TRANSPORTER ATP-BINDING PROTEIN"/>
    <property type="match status" value="1"/>
</dbReference>
<keyword evidence="5" id="KW-0046">Antibiotic resistance</keyword>
<evidence type="ECO:0000256" key="1">
    <source>
        <dbReference type="ARBA" id="ARBA00004202"/>
    </source>
</evidence>
<dbReference type="InterPro" id="IPR017871">
    <property type="entry name" value="ABC_transporter-like_CS"/>
</dbReference>
<organism evidence="7 8">
    <name type="scientific">Glutamicibacter arilaitensis</name>
    <dbReference type="NCBI Taxonomy" id="256701"/>
    <lineage>
        <taxon>Bacteria</taxon>
        <taxon>Bacillati</taxon>
        <taxon>Actinomycetota</taxon>
        <taxon>Actinomycetes</taxon>
        <taxon>Micrococcales</taxon>
        <taxon>Micrococcaceae</taxon>
        <taxon>Glutamicibacter</taxon>
    </lineage>
</organism>
<dbReference type="GeneID" id="303186470"/>
<dbReference type="OMA" id="LRRDMWK"/>
<dbReference type="PROSITE" id="PS50893">
    <property type="entry name" value="ABC_TRANSPORTER_2"/>
    <property type="match status" value="1"/>
</dbReference>
<dbReference type="GO" id="GO:0046677">
    <property type="term" value="P:response to antibiotic"/>
    <property type="evidence" value="ECO:0007669"/>
    <property type="project" value="UniProtKB-KW"/>
</dbReference>
<dbReference type="InterPro" id="IPR003593">
    <property type="entry name" value="AAA+_ATPase"/>
</dbReference>
<evidence type="ECO:0000256" key="3">
    <source>
        <dbReference type="ARBA" id="ARBA00022741"/>
    </source>
</evidence>
<comment type="subcellular location">
    <subcellularLocation>
        <location evidence="1">Cell membrane</location>
        <topology evidence="1">Peripheral membrane protein</topology>
    </subcellularLocation>
</comment>
<dbReference type="Pfam" id="PF00005">
    <property type="entry name" value="ABC_tran"/>
    <property type="match status" value="1"/>
</dbReference>
<keyword evidence="4 7" id="KW-0067">ATP-binding</keyword>
<dbReference type="InterPro" id="IPR050763">
    <property type="entry name" value="ABC_transporter_ATP-binding"/>
</dbReference>
<evidence type="ECO:0000256" key="4">
    <source>
        <dbReference type="ARBA" id="ARBA00022840"/>
    </source>
</evidence>
<accession>A0A2N7RYE9</accession>
<dbReference type="InterPro" id="IPR003439">
    <property type="entry name" value="ABC_transporter-like_ATP-bd"/>
</dbReference>
<dbReference type="GO" id="GO:0005524">
    <property type="term" value="F:ATP binding"/>
    <property type="evidence" value="ECO:0007669"/>
    <property type="project" value="UniProtKB-KW"/>
</dbReference>
<dbReference type="PANTHER" id="PTHR42711:SF17">
    <property type="entry name" value="ABC TRANSPORTER ATP-BINDING PROTEIN"/>
    <property type="match status" value="1"/>
</dbReference>
<reference evidence="7 8" key="1">
    <citation type="journal article" date="2017" name="Elife">
        <title>Extensive horizontal gene transfer in cheese-associated bacteria.</title>
        <authorList>
            <person name="Bonham K.S."/>
            <person name="Wolfe B.E."/>
            <person name="Dutton R.J."/>
        </authorList>
    </citation>
    <scope>NUCLEOTIDE SEQUENCE [LARGE SCALE GENOMIC DNA]</scope>
    <source>
        <strain evidence="7 8">JB182</strain>
    </source>
</reference>
<dbReference type="CDD" id="cd03230">
    <property type="entry name" value="ABC_DR_subfamily_A"/>
    <property type="match status" value="1"/>
</dbReference>
<keyword evidence="2" id="KW-0813">Transport</keyword>
<dbReference type="PROSITE" id="PS00211">
    <property type="entry name" value="ABC_TRANSPORTER_1"/>
    <property type="match status" value="1"/>
</dbReference>
<dbReference type="AlphaFoldDB" id="A0A2N7RYE9"/>
<evidence type="ECO:0000313" key="7">
    <source>
        <dbReference type="EMBL" id="PMQ18923.1"/>
    </source>
</evidence>
<comment type="caution">
    <text evidence="7">The sequence shown here is derived from an EMBL/GenBank/DDBJ whole genome shotgun (WGS) entry which is preliminary data.</text>
</comment>
<dbReference type="GO" id="GO:0005886">
    <property type="term" value="C:plasma membrane"/>
    <property type="evidence" value="ECO:0007669"/>
    <property type="project" value="UniProtKB-SubCell"/>
</dbReference>
<evidence type="ECO:0000259" key="6">
    <source>
        <dbReference type="PROSITE" id="PS50893"/>
    </source>
</evidence>
<dbReference type="InterPro" id="IPR027417">
    <property type="entry name" value="P-loop_NTPase"/>
</dbReference>
<sequence length="305" mass="32847">METLIKTDAVSLSGLKKTFSTPRNKVKAVKGIDLQIQTGQIVAFLGPNGAGKTTTVDMILGLTQPTAGSVKILGLEPHQAVSSGRVSAVLQTGGLLRDMTVQETVKVIAAMHQQSDRVDAVIERTGLAKIAKRRVGKCSGGEQQRIKFALALLPDPDVLILDEPTAGMDVMARREFWSTMRSEATSGRTVIFATHYLEEAQNFAERTVLMSQGKIVADGATEELRKLISGRTVSASFPSEEIAEQVARAHPSATIAARMGSRFSFQCLDSDSLASFILQEHQGYDLEISAPSLEDAFIQLTKDAS</sequence>
<protein>
    <submittedName>
        <fullName evidence="7">ABC transporter ATP-binding protein</fullName>
    </submittedName>
</protein>
<name>A0A2N7RYE9_9MICC</name>
<evidence type="ECO:0000256" key="5">
    <source>
        <dbReference type="ARBA" id="ARBA00023251"/>
    </source>
</evidence>